<dbReference type="GO" id="GO:0017000">
    <property type="term" value="P:antibiotic biosynthetic process"/>
    <property type="evidence" value="ECO:0007669"/>
    <property type="project" value="UniProtKB-ARBA"/>
</dbReference>
<comment type="similarity">
    <text evidence="1">Belongs to the type-B carboxylesterase/lipase family.</text>
</comment>
<keyword evidence="2" id="KW-0378">Hydrolase</keyword>
<reference evidence="4" key="1">
    <citation type="submission" date="2021-07" db="EMBL/GenBank/DDBJ databases">
        <authorList>
            <person name="Branca A.L. A."/>
        </authorList>
    </citation>
    <scope>NUCLEOTIDE SEQUENCE</scope>
</reference>
<dbReference type="Gene3D" id="3.40.50.1820">
    <property type="entry name" value="alpha/beta hydrolase"/>
    <property type="match status" value="1"/>
</dbReference>
<sequence length="564" mass="62232">MSFQTPISKCRTTIPGLGSLDGLQYANGVQQFCGIPYANLPKRWTRSTLKTSWNGSHHDGSKLGPDCPMPGLIDGDNSSDLVPVPPAAHMSWPPPVDELFGLVMNIVIPRAFDSTSELLPVFVYIHGGSLLYGGANLPIFDAVNLVSRSIEIGLPTICVNFNYRIGIGGFLSGGAVARELKQDGYAGSGNFGFTDQKVAFDWVQNYIGYLGGDAENVTAVGESAGGISISNQLQAAQPAIFHRAVCMSGLSAAIPPWTMQEHDIFFSAVCRHFKIDPAAPDVLDQLRFIPQQDLADATPEIQGVPAGTGNPCLDDWFYLPDADPRGVTAPPSWLKGYMFGDVYHEGIIFHVNLLEDDYHSIRRVIQAHIEDKSLTDQIIEAYDITPDLSQSELLERVEHMCGDFIFKIPNYALANECAKYEAPGGRAPFLYHFDQRSRLSNTLEGTAYHAYELLYLFGNLDGEMNADEKQLAREFSEAWIKFANGLEPWEAKGPSTWMVWGQDSRAESKTEAEDQHVRNYTRMNMILQLDEGKAWRKGLAGIDSLANRRWKLWEGSGVLPAACN</sequence>
<feature type="domain" description="Carboxylesterase type B" evidence="3">
    <location>
        <begin position="18"/>
        <end position="519"/>
    </location>
</feature>
<evidence type="ECO:0000259" key="3">
    <source>
        <dbReference type="Pfam" id="PF00135"/>
    </source>
</evidence>
<protein>
    <recommendedName>
        <fullName evidence="3">Carboxylesterase type B domain-containing protein</fullName>
    </recommendedName>
</protein>
<dbReference type="InterPro" id="IPR029058">
    <property type="entry name" value="AB_hydrolase_fold"/>
</dbReference>
<dbReference type="SUPFAM" id="SSF53474">
    <property type="entry name" value="alpha/beta-Hydrolases"/>
    <property type="match status" value="1"/>
</dbReference>
<proteinExistence type="inferred from homology"/>
<dbReference type="OrthoDB" id="6846267at2759"/>
<dbReference type="InterPro" id="IPR002018">
    <property type="entry name" value="CarbesteraseB"/>
</dbReference>
<evidence type="ECO:0000256" key="1">
    <source>
        <dbReference type="ARBA" id="ARBA00005964"/>
    </source>
</evidence>
<dbReference type="EMBL" id="CAJVRC010000902">
    <property type="protein sequence ID" value="CAG8909647.1"/>
    <property type="molecule type" value="Genomic_DNA"/>
</dbReference>
<dbReference type="GO" id="GO:0016787">
    <property type="term" value="F:hydrolase activity"/>
    <property type="evidence" value="ECO:0007669"/>
    <property type="project" value="UniProtKB-KW"/>
</dbReference>
<dbReference type="PANTHER" id="PTHR43142">
    <property type="entry name" value="CARBOXYLIC ESTER HYDROLASE"/>
    <property type="match status" value="1"/>
</dbReference>
<dbReference type="Proteomes" id="UP001154252">
    <property type="component" value="Unassembled WGS sequence"/>
</dbReference>
<evidence type="ECO:0000256" key="2">
    <source>
        <dbReference type="ARBA" id="ARBA00022801"/>
    </source>
</evidence>
<evidence type="ECO:0000313" key="5">
    <source>
        <dbReference type="Proteomes" id="UP001154252"/>
    </source>
</evidence>
<organism evidence="4 5">
    <name type="scientific">Penicillium egyptiacum</name>
    <dbReference type="NCBI Taxonomy" id="1303716"/>
    <lineage>
        <taxon>Eukaryota</taxon>
        <taxon>Fungi</taxon>
        <taxon>Dikarya</taxon>
        <taxon>Ascomycota</taxon>
        <taxon>Pezizomycotina</taxon>
        <taxon>Eurotiomycetes</taxon>
        <taxon>Eurotiomycetidae</taxon>
        <taxon>Eurotiales</taxon>
        <taxon>Aspergillaceae</taxon>
        <taxon>Penicillium</taxon>
    </lineage>
</organism>
<name>A0A9W4P9K2_9EURO</name>
<accession>A0A9W4P9K2</accession>
<keyword evidence="5" id="KW-1185">Reference proteome</keyword>
<dbReference type="PANTHER" id="PTHR43142:SF1">
    <property type="entry name" value="CARBOXYLIC ESTER HYDROLASE"/>
    <property type="match status" value="1"/>
</dbReference>
<dbReference type="GO" id="GO:0072330">
    <property type="term" value="P:monocarboxylic acid biosynthetic process"/>
    <property type="evidence" value="ECO:0007669"/>
    <property type="project" value="UniProtKB-ARBA"/>
</dbReference>
<comment type="caution">
    <text evidence="4">The sequence shown here is derived from an EMBL/GenBank/DDBJ whole genome shotgun (WGS) entry which is preliminary data.</text>
</comment>
<dbReference type="Pfam" id="PF00135">
    <property type="entry name" value="COesterase"/>
    <property type="match status" value="1"/>
</dbReference>
<dbReference type="AlphaFoldDB" id="A0A9W4P9K2"/>
<evidence type="ECO:0000313" key="4">
    <source>
        <dbReference type="EMBL" id="CAG8909647.1"/>
    </source>
</evidence>
<gene>
    <name evidence="4" type="ORF">PEGY_LOCUS10443</name>
</gene>